<reference evidence="2" key="1">
    <citation type="journal article" date="2017" name="Elife">
        <title>The kinetoplastid-infecting Bodo saltans virus (BsV), a window into the most abundant giant viruses in the sea.</title>
        <authorList>
            <person name="Deeg C.M."/>
            <person name="Chow C.-E.T."/>
            <person name="Suttle C.A."/>
        </authorList>
    </citation>
    <scope>NUCLEOTIDE SEQUENCE</scope>
    <source>
        <strain evidence="2">NG1</strain>
    </source>
</reference>
<gene>
    <name evidence="2" type="ORF">BMW23_0900</name>
</gene>
<feature type="transmembrane region" description="Helical" evidence="1">
    <location>
        <begin position="54"/>
        <end position="76"/>
    </location>
</feature>
<keyword evidence="3" id="KW-1185">Reference proteome</keyword>
<dbReference type="Proteomes" id="UP000240325">
    <property type="component" value="Segment"/>
</dbReference>
<keyword evidence="1" id="KW-0472">Membrane</keyword>
<name>A0A2H4UVP2_9VIRU</name>
<feature type="transmembrane region" description="Helical" evidence="1">
    <location>
        <begin position="20"/>
        <end position="42"/>
    </location>
</feature>
<keyword evidence="1" id="KW-1133">Transmembrane helix</keyword>
<accession>A0A2H4UVP2</accession>
<keyword evidence="1" id="KW-0812">Transmembrane</keyword>
<protein>
    <recommendedName>
        <fullName evidence="4">Transmembrane protein</fullName>
    </recommendedName>
</protein>
<sequence length="121" mass="14375">MSFEYFEFTETNNNANIPAYFLRCVWYFASVIITFVIFIVNYKYLETSEIITSVLFGGVILIHNIILIASLSIYYYRIYCNNNIEEPSLQFSTIHVKYEYDAQKEHTIQMQATHNDEENIR</sequence>
<organism evidence="2">
    <name type="scientific">Bodo saltans virus</name>
    <dbReference type="NCBI Taxonomy" id="2024608"/>
    <lineage>
        <taxon>Viruses</taxon>
        <taxon>Varidnaviria</taxon>
        <taxon>Bamfordvirae</taxon>
        <taxon>Nucleocytoviricota</taxon>
        <taxon>Megaviricetes</taxon>
        <taxon>Imitervirales</taxon>
        <taxon>Mimiviridae</taxon>
        <taxon>Klosneuvirinae</taxon>
        <taxon>Theiavirus</taxon>
        <taxon>Theiavirus salishense</taxon>
    </lineage>
</organism>
<evidence type="ECO:0000256" key="1">
    <source>
        <dbReference type="SAM" id="Phobius"/>
    </source>
</evidence>
<evidence type="ECO:0008006" key="4">
    <source>
        <dbReference type="Google" id="ProtNLM"/>
    </source>
</evidence>
<dbReference type="EMBL" id="MF782455">
    <property type="protein sequence ID" value="ATZ80944.1"/>
    <property type="molecule type" value="Genomic_DNA"/>
</dbReference>
<evidence type="ECO:0000313" key="2">
    <source>
        <dbReference type="EMBL" id="ATZ80944.1"/>
    </source>
</evidence>
<evidence type="ECO:0000313" key="3">
    <source>
        <dbReference type="Proteomes" id="UP000240325"/>
    </source>
</evidence>
<proteinExistence type="predicted"/>